<feature type="domain" description="MotA/TolQ/ExbB proton channel" evidence="8">
    <location>
        <begin position="128"/>
        <end position="243"/>
    </location>
</feature>
<evidence type="ECO:0000313" key="9">
    <source>
        <dbReference type="EMBL" id="VTR91287.1"/>
    </source>
</evidence>
<keyword evidence="4 7" id="KW-1133">Transmembrane helix</keyword>
<organism evidence="9 10">
    <name type="scientific">Gemmata massiliana</name>
    <dbReference type="NCBI Taxonomy" id="1210884"/>
    <lineage>
        <taxon>Bacteria</taxon>
        <taxon>Pseudomonadati</taxon>
        <taxon>Planctomycetota</taxon>
        <taxon>Planctomycetia</taxon>
        <taxon>Gemmatales</taxon>
        <taxon>Gemmataceae</taxon>
        <taxon>Gemmata</taxon>
    </lineage>
</organism>
<dbReference type="InterPro" id="IPR002898">
    <property type="entry name" value="MotA_ExbB_proton_chnl"/>
</dbReference>
<evidence type="ECO:0000256" key="3">
    <source>
        <dbReference type="ARBA" id="ARBA00022692"/>
    </source>
</evidence>
<dbReference type="AlphaFoldDB" id="A0A6P2CRS7"/>
<dbReference type="KEGG" id="gms:SOIL9_64270"/>
<evidence type="ECO:0000256" key="7">
    <source>
        <dbReference type="SAM" id="Phobius"/>
    </source>
</evidence>
<keyword evidence="10" id="KW-1185">Reference proteome</keyword>
<comment type="similarity">
    <text evidence="6">Belongs to the exbB/tolQ family.</text>
</comment>
<dbReference type="RefSeq" id="WP_162666304.1">
    <property type="nucleotide sequence ID" value="NZ_LR593886.1"/>
</dbReference>
<feature type="transmembrane region" description="Helical" evidence="7">
    <location>
        <begin position="210"/>
        <end position="229"/>
    </location>
</feature>
<proteinExistence type="inferred from homology"/>
<comment type="subcellular location">
    <subcellularLocation>
        <location evidence="1">Cell membrane</location>
        <topology evidence="1">Multi-pass membrane protein</topology>
    </subcellularLocation>
    <subcellularLocation>
        <location evidence="6">Membrane</location>
        <topology evidence="6">Multi-pass membrane protein</topology>
    </subcellularLocation>
</comment>
<evidence type="ECO:0000256" key="2">
    <source>
        <dbReference type="ARBA" id="ARBA00022475"/>
    </source>
</evidence>
<evidence type="ECO:0000313" key="10">
    <source>
        <dbReference type="Proteomes" id="UP000464178"/>
    </source>
</evidence>
<dbReference type="InterPro" id="IPR050790">
    <property type="entry name" value="ExbB/TolQ_transport"/>
</dbReference>
<dbReference type="GO" id="GO:0005886">
    <property type="term" value="C:plasma membrane"/>
    <property type="evidence" value="ECO:0007669"/>
    <property type="project" value="UniProtKB-SubCell"/>
</dbReference>
<accession>A0A6P2CRS7</accession>
<gene>
    <name evidence="9" type="ORF">SOIL9_64270</name>
</gene>
<dbReference type="PANTHER" id="PTHR30625">
    <property type="entry name" value="PROTEIN TOLQ"/>
    <property type="match status" value="1"/>
</dbReference>
<evidence type="ECO:0000256" key="1">
    <source>
        <dbReference type="ARBA" id="ARBA00004651"/>
    </source>
</evidence>
<dbReference type="GO" id="GO:0017038">
    <property type="term" value="P:protein import"/>
    <property type="evidence" value="ECO:0007669"/>
    <property type="project" value="TreeGrafter"/>
</dbReference>
<dbReference type="Pfam" id="PF01618">
    <property type="entry name" value="MotA_ExbB"/>
    <property type="match status" value="1"/>
</dbReference>
<keyword evidence="2" id="KW-1003">Cell membrane</keyword>
<keyword evidence="5 7" id="KW-0472">Membrane</keyword>
<keyword evidence="6" id="KW-0653">Protein transport</keyword>
<evidence type="ECO:0000256" key="6">
    <source>
        <dbReference type="RuleBase" id="RU004057"/>
    </source>
</evidence>
<protein>
    <submittedName>
        <fullName evidence="9">Membrane protein: Putative biopolymer transport protein, ExbB family</fullName>
    </submittedName>
</protein>
<feature type="transmembrane region" description="Helical" evidence="7">
    <location>
        <begin position="54"/>
        <end position="75"/>
    </location>
</feature>
<dbReference type="PANTHER" id="PTHR30625:SF11">
    <property type="entry name" value="MOTA_TOLQ_EXBB PROTON CHANNEL DOMAIN-CONTAINING PROTEIN"/>
    <property type="match status" value="1"/>
</dbReference>
<name>A0A6P2CRS7_9BACT</name>
<sequence length="265" mass="29398">MSIPASHRPAREWLLLVIALLIVAGVITPLWQIMGSPESRDELAARWTPERLGRLLLGFEQVLCYVCAVWAILILQSRYREVLRQRRAFGLELLPTEEGARILPEDARPLARKVEQVTAGRPFVLANMIRLGLGKFAISKSATDVAEVVRNQADVELSRLITGMSTVHYLAWAIPAIGFVGTVRGLGGAFGANDPDIAEFTRQAKDQLKIAFDCTLVALVLSLGLMYFVHMVQRAEETLVTDAQQYCQEHLLLRLYDPAAEHAGV</sequence>
<evidence type="ECO:0000256" key="5">
    <source>
        <dbReference type="ARBA" id="ARBA00023136"/>
    </source>
</evidence>
<feature type="transmembrane region" description="Helical" evidence="7">
    <location>
        <begin position="12"/>
        <end position="34"/>
    </location>
</feature>
<dbReference type="EMBL" id="LR593886">
    <property type="protein sequence ID" value="VTR91287.1"/>
    <property type="molecule type" value="Genomic_DNA"/>
</dbReference>
<keyword evidence="3 7" id="KW-0812">Transmembrane</keyword>
<keyword evidence="6" id="KW-0813">Transport</keyword>
<evidence type="ECO:0000259" key="8">
    <source>
        <dbReference type="Pfam" id="PF01618"/>
    </source>
</evidence>
<reference evidence="9 10" key="1">
    <citation type="submission" date="2019-05" db="EMBL/GenBank/DDBJ databases">
        <authorList>
            <consortium name="Science for Life Laboratories"/>
        </authorList>
    </citation>
    <scope>NUCLEOTIDE SEQUENCE [LARGE SCALE GENOMIC DNA]</scope>
    <source>
        <strain evidence="9">Soil9</strain>
    </source>
</reference>
<dbReference type="Proteomes" id="UP000464178">
    <property type="component" value="Chromosome"/>
</dbReference>
<feature type="transmembrane region" description="Helical" evidence="7">
    <location>
        <begin position="169"/>
        <end position="190"/>
    </location>
</feature>
<evidence type="ECO:0000256" key="4">
    <source>
        <dbReference type="ARBA" id="ARBA00022989"/>
    </source>
</evidence>